<dbReference type="AlphaFoldDB" id="A0A6A6TY63"/>
<proteinExistence type="predicted"/>
<sequence>MEAIAAKRRALPTGAIMRDYEFCVATNRYSTGQLTQLVTADRSLVVYNLKFGVEVDEPCSMCAAIVDALNAYAKHIEQYVNLVVVAKRPTAKLNRYACRRGWKNLCMLSSFINDFKWI</sequence>
<dbReference type="OrthoDB" id="3503208at2759"/>
<dbReference type="Pfam" id="PF05988">
    <property type="entry name" value="DUF899"/>
    <property type="match status" value="1"/>
</dbReference>
<accession>A0A6A6TY63</accession>
<name>A0A6A6TY63_9PEZI</name>
<organism evidence="1 2">
    <name type="scientific">Microthyrium microscopicum</name>
    <dbReference type="NCBI Taxonomy" id="703497"/>
    <lineage>
        <taxon>Eukaryota</taxon>
        <taxon>Fungi</taxon>
        <taxon>Dikarya</taxon>
        <taxon>Ascomycota</taxon>
        <taxon>Pezizomycotina</taxon>
        <taxon>Dothideomycetes</taxon>
        <taxon>Dothideomycetes incertae sedis</taxon>
        <taxon>Microthyriales</taxon>
        <taxon>Microthyriaceae</taxon>
        <taxon>Microthyrium</taxon>
    </lineage>
</organism>
<dbReference type="Proteomes" id="UP000799302">
    <property type="component" value="Unassembled WGS sequence"/>
</dbReference>
<evidence type="ECO:0000313" key="2">
    <source>
        <dbReference type="Proteomes" id="UP000799302"/>
    </source>
</evidence>
<reference evidence="1" key="1">
    <citation type="journal article" date="2020" name="Stud. Mycol.">
        <title>101 Dothideomycetes genomes: a test case for predicting lifestyles and emergence of pathogens.</title>
        <authorList>
            <person name="Haridas S."/>
            <person name="Albert R."/>
            <person name="Binder M."/>
            <person name="Bloem J."/>
            <person name="Labutti K."/>
            <person name="Salamov A."/>
            <person name="Andreopoulos B."/>
            <person name="Baker S."/>
            <person name="Barry K."/>
            <person name="Bills G."/>
            <person name="Bluhm B."/>
            <person name="Cannon C."/>
            <person name="Castanera R."/>
            <person name="Culley D."/>
            <person name="Daum C."/>
            <person name="Ezra D."/>
            <person name="Gonzalez J."/>
            <person name="Henrissat B."/>
            <person name="Kuo A."/>
            <person name="Liang C."/>
            <person name="Lipzen A."/>
            <person name="Lutzoni F."/>
            <person name="Magnuson J."/>
            <person name="Mondo S."/>
            <person name="Nolan M."/>
            <person name="Ohm R."/>
            <person name="Pangilinan J."/>
            <person name="Park H.-J."/>
            <person name="Ramirez L."/>
            <person name="Alfaro M."/>
            <person name="Sun H."/>
            <person name="Tritt A."/>
            <person name="Yoshinaga Y."/>
            <person name="Zwiers L.-H."/>
            <person name="Turgeon B."/>
            <person name="Goodwin S."/>
            <person name="Spatafora J."/>
            <person name="Crous P."/>
            <person name="Grigoriev I."/>
        </authorList>
    </citation>
    <scope>NUCLEOTIDE SEQUENCE</scope>
    <source>
        <strain evidence="1">CBS 115976</strain>
    </source>
</reference>
<protein>
    <submittedName>
        <fullName evidence="1">Uncharacterized protein</fullName>
    </submittedName>
</protein>
<gene>
    <name evidence="1" type="ORF">BT63DRAFT_82685</name>
</gene>
<dbReference type="EMBL" id="MU004241">
    <property type="protein sequence ID" value="KAF2665015.1"/>
    <property type="molecule type" value="Genomic_DNA"/>
</dbReference>
<evidence type="ECO:0000313" key="1">
    <source>
        <dbReference type="EMBL" id="KAF2665015.1"/>
    </source>
</evidence>
<keyword evidence="2" id="KW-1185">Reference proteome</keyword>
<dbReference type="InterPro" id="IPR010296">
    <property type="entry name" value="DUF899_thioredox"/>
</dbReference>